<organism evidence="3 4">
    <name type="scientific">Neofusicoccum ribis</name>
    <dbReference type="NCBI Taxonomy" id="45134"/>
    <lineage>
        <taxon>Eukaryota</taxon>
        <taxon>Fungi</taxon>
        <taxon>Dikarya</taxon>
        <taxon>Ascomycota</taxon>
        <taxon>Pezizomycotina</taxon>
        <taxon>Dothideomycetes</taxon>
        <taxon>Dothideomycetes incertae sedis</taxon>
        <taxon>Botryosphaeriales</taxon>
        <taxon>Botryosphaeriaceae</taxon>
        <taxon>Neofusicoccum</taxon>
    </lineage>
</organism>
<dbReference type="PANTHER" id="PTHR42470">
    <property type="entry name" value="VAST DOMAIN-CONTAINING PROTEIN"/>
    <property type="match status" value="1"/>
</dbReference>
<evidence type="ECO:0000313" key="3">
    <source>
        <dbReference type="EMBL" id="KAL1629906.1"/>
    </source>
</evidence>
<proteinExistence type="predicted"/>
<dbReference type="InterPro" id="IPR057684">
    <property type="entry name" value="DUF7924"/>
</dbReference>
<dbReference type="Pfam" id="PF25545">
    <property type="entry name" value="DUF7924"/>
    <property type="match status" value="1"/>
</dbReference>
<feature type="domain" description="DUF7924" evidence="2">
    <location>
        <begin position="201"/>
        <end position="424"/>
    </location>
</feature>
<feature type="region of interest" description="Disordered" evidence="1">
    <location>
        <begin position="43"/>
        <end position="76"/>
    </location>
</feature>
<comment type="caution">
    <text evidence="3">The sequence shown here is derived from an EMBL/GenBank/DDBJ whole genome shotgun (WGS) entry which is preliminary data.</text>
</comment>
<name>A0ABR3SUI5_9PEZI</name>
<dbReference type="PANTHER" id="PTHR42470:SF2">
    <property type="match status" value="1"/>
</dbReference>
<feature type="region of interest" description="Disordered" evidence="1">
    <location>
        <begin position="436"/>
        <end position="508"/>
    </location>
</feature>
<dbReference type="Proteomes" id="UP001521116">
    <property type="component" value="Unassembled WGS sequence"/>
</dbReference>
<evidence type="ECO:0000313" key="4">
    <source>
        <dbReference type="Proteomes" id="UP001521116"/>
    </source>
</evidence>
<reference evidence="3 4" key="1">
    <citation type="submission" date="2024-02" db="EMBL/GenBank/DDBJ databases">
        <title>De novo assembly and annotation of 12 fungi associated with fruit tree decline syndrome in Ontario, Canada.</title>
        <authorList>
            <person name="Sulman M."/>
            <person name="Ellouze W."/>
            <person name="Ilyukhin E."/>
        </authorList>
    </citation>
    <scope>NUCLEOTIDE SEQUENCE [LARGE SCALE GENOMIC DNA]</scope>
    <source>
        <strain evidence="3 4">M1-105</strain>
    </source>
</reference>
<feature type="compositionally biased region" description="Basic and acidic residues" evidence="1">
    <location>
        <begin position="55"/>
        <end position="68"/>
    </location>
</feature>
<feature type="compositionally biased region" description="Basic residues" evidence="1">
    <location>
        <begin position="491"/>
        <end position="501"/>
    </location>
</feature>
<accession>A0ABR3SUI5</accession>
<evidence type="ECO:0000256" key="1">
    <source>
        <dbReference type="SAM" id="MobiDB-lite"/>
    </source>
</evidence>
<keyword evidence="4" id="KW-1185">Reference proteome</keyword>
<gene>
    <name evidence="3" type="ORF">SLS56_005176</name>
</gene>
<sequence length="508" mass="57726">MARTSARRTSKDRVFLYSRASSPGMALSTQCTLPAAEDLETVPAEATDRKRKIHEAHPPPHQIAERPQKRLRSRPVNVVPRQAATDKKYGNPIDYWRRHNYRWPKEYFERDTTMNCILARKKSSSSLRRPALGAESIAATDATSDSVPYQGTLYMQRLAQCGIFMDEDETGIVKISKQMYMSLLEAEQTVPQHSLFCDHLFKSTCRNIQSRNEARVVRDIGLLIVPSAEHLAADSATNLAYLIESTNEAWNASIQITGSKPKPDFSVGFRWDTFTNEQVQRLQPFIGDLEDESYFKATSLMYFPFLTCEVKRSTAALDVADRQNLHSMGVAVRAVVELFRLVNREAELQRVILAFSVSHNHRMVQIYGHYPVINGKETTYYRHPIHTFDFTALDGKERWTSYKFVKNIYEKWVPEHFRRICSAIDEISLGIDFAAPRPSRSQSSERIELTQEIGSCELGTSVESTEDENGQPSTAEPKDVTPNTSVSRGGGKARRKRKHRSSVPAIEQ</sequence>
<protein>
    <recommendedName>
        <fullName evidence="2">DUF7924 domain-containing protein</fullName>
    </recommendedName>
</protein>
<evidence type="ECO:0000259" key="2">
    <source>
        <dbReference type="Pfam" id="PF25545"/>
    </source>
</evidence>
<dbReference type="EMBL" id="JAJVDC020000050">
    <property type="protein sequence ID" value="KAL1629906.1"/>
    <property type="molecule type" value="Genomic_DNA"/>
</dbReference>